<gene>
    <name evidence="1" type="ordered locus">CpB0917</name>
</gene>
<dbReference type="EMBL" id="AE009440">
    <property type="protein sequence ID" value="AAP98846.1"/>
    <property type="molecule type" value="Genomic_DNA"/>
</dbReference>
<accession>A0ABN3YSS8</accession>
<evidence type="ECO:0000313" key="2">
    <source>
        <dbReference type="Proteomes" id="UP000000424"/>
    </source>
</evidence>
<keyword evidence="2" id="KW-1185">Reference proteome</keyword>
<organism evidence="1 2">
    <name type="scientific">Chlamydia pneumoniae</name>
    <name type="common">Chlamydophila pneumoniae</name>
    <dbReference type="NCBI Taxonomy" id="83558"/>
    <lineage>
        <taxon>Bacteria</taxon>
        <taxon>Pseudomonadati</taxon>
        <taxon>Chlamydiota</taxon>
        <taxon>Chlamydiia</taxon>
        <taxon>Chlamydiales</taxon>
        <taxon>Chlamydiaceae</taxon>
        <taxon>Chlamydia/Chlamydophila group</taxon>
        <taxon>Chlamydia</taxon>
    </lineage>
</organism>
<dbReference type="Proteomes" id="UP000000424">
    <property type="component" value="Chromosome"/>
</dbReference>
<protein>
    <submittedName>
        <fullName evidence="1">Uncharacterized protein</fullName>
    </submittedName>
</protein>
<sequence>MENPLEKAKNFKRGFGFFFRVLSKMENVFVSIFVACREKHIFFDHWERSFYRSNVVQRMLPPKSFTFEKCLL</sequence>
<proteinExistence type="predicted"/>
<name>A0ABN3YSS8_CHLPN</name>
<reference evidence="1" key="1">
    <citation type="submission" date="2002-05" db="EMBL/GenBank/DDBJ databases">
        <title>The genome sequence of Chlamydia pneumoniae TW183 and comparison with other Chlamydia strains based on whole genome sequence analysis.</title>
        <authorList>
            <person name="Geng M.M."/>
            <person name="Schuhmacher A."/>
            <person name="Muehldorfer I."/>
            <person name="Bensch K.W."/>
            <person name="Schaefer K.P."/>
            <person name="Schneider S."/>
            <person name="Pohl T."/>
            <person name="Essig A."/>
            <person name="Marre R."/>
            <person name="Melchers K."/>
        </authorList>
    </citation>
    <scope>NUCLEOTIDE SEQUENCE [LARGE SCALE GENOMIC DNA]</scope>
    <source>
        <strain evidence="1">TW-183</strain>
    </source>
</reference>
<evidence type="ECO:0000313" key="1">
    <source>
        <dbReference type="EMBL" id="AAP98846.1"/>
    </source>
</evidence>